<evidence type="ECO:0000313" key="3">
    <source>
        <dbReference type="Proteomes" id="UP000281393"/>
    </source>
</evidence>
<proteinExistence type="predicted"/>
<evidence type="ECO:0000313" key="2">
    <source>
        <dbReference type="EMBL" id="VDY46358.1"/>
    </source>
</evidence>
<gene>
    <name evidence="2" type="ORF">NCTC7102_05414</name>
</gene>
<evidence type="ECO:0000256" key="1">
    <source>
        <dbReference type="SAM" id="SignalP"/>
    </source>
</evidence>
<dbReference type="EMBL" id="LR133909">
    <property type="protein sequence ID" value="VDY46358.1"/>
    <property type="molecule type" value="Genomic_DNA"/>
</dbReference>
<accession>A0A447JPK8</accession>
<feature type="chain" id="PRO_5019048334" evidence="1">
    <location>
        <begin position="23"/>
        <end position="143"/>
    </location>
</feature>
<dbReference type="Proteomes" id="UP000281393">
    <property type="component" value="Chromosome"/>
</dbReference>
<dbReference type="AlphaFoldDB" id="A0A447JPK8"/>
<keyword evidence="2" id="KW-0449">Lipoprotein</keyword>
<reference evidence="2 3" key="1">
    <citation type="submission" date="2018-12" db="EMBL/GenBank/DDBJ databases">
        <authorList>
            <consortium name="Pathogen Informatics"/>
        </authorList>
    </citation>
    <scope>NUCLEOTIDE SEQUENCE [LARGE SCALE GENOMIC DNA]</scope>
    <source>
        <strain evidence="2 3">NCTC7102</strain>
    </source>
</reference>
<keyword evidence="1" id="KW-0732">Signal</keyword>
<protein>
    <submittedName>
        <fullName evidence="2">Lipoprotein</fullName>
    </submittedName>
</protein>
<name>A0A447JPK8_SALET</name>
<sequence>MLRIKQFCLSILLMLAPVLALACSGIPYALFHYQPWGQGTKYVVEEDYDYGINFKDIEIREVKFSQLRHVPDRIVNEYNDRGKMSNDFVHVAAFSSLIKNDFWQFYWLTDGQHILWAGKIVQNPPGKPPVDAATFRGVWTLCR</sequence>
<dbReference type="PROSITE" id="PS51257">
    <property type="entry name" value="PROKAR_LIPOPROTEIN"/>
    <property type="match status" value="1"/>
</dbReference>
<organism evidence="2 3">
    <name type="scientific">Salmonella enterica subsp. enterica serovar Daytona</name>
    <dbReference type="NCBI Taxonomy" id="1962639"/>
    <lineage>
        <taxon>Bacteria</taxon>
        <taxon>Pseudomonadati</taxon>
        <taxon>Pseudomonadota</taxon>
        <taxon>Gammaproteobacteria</taxon>
        <taxon>Enterobacterales</taxon>
        <taxon>Enterobacteriaceae</taxon>
        <taxon>Salmonella</taxon>
    </lineage>
</organism>
<feature type="signal peptide" evidence="1">
    <location>
        <begin position="1"/>
        <end position="22"/>
    </location>
</feature>